<dbReference type="OrthoDB" id="2969033at2759"/>
<keyword evidence="7" id="KW-1185">Reference proteome</keyword>
<name>A0A409VF53_9AGAR</name>
<gene>
    <name evidence="6" type="ORF">CVT26_002602</name>
</gene>
<proteinExistence type="predicted"/>
<comment type="caution">
    <text evidence="6">The sequence shown here is derived from an EMBL/GenBank/DDBJ whole genome shotgun (WGS) entry which is preliminary data.</text>
</comment>
<evidence type="ECO:0000256" key="1">
    <source>
        <dbReference type="ARBA" id="ARBA00022527"/>
    </source>
</evidence>
<keyword evidence="1" id="KW-0723">Serine/threonine-protein kinase</keyword>
<feature type="domain" description="Alpha-type protein kinase" evidence="5">
    <location>
        <begin position="470"/>
        <end position="715"/>
    </location>
</feature>
<dbReference type="SUPFAM" id="SSF56112">
    <property type="entry name" value="Protein kinase-like (PK-like)"/>
    <property type="match status" value="1"/>
</dbReference>
<dbReference type="GO" id="GO:0004674">
    <property type="term" value="F:protein serine/threonine kinase activity"/>
    <property type="evidence" value="ECO:0007669"/>
    <property type="project" value="UniProtKB-KW"/>
</dbReference>
<dbReference type="PROSITE" id="PS51158">
    <property type="entry name" value="ALPHA_KINASE"/>
    <property type="match status" value="1"/>
</dbReference>
<evidence type="ECO:0000313" key="7">
    <source>
        <dbReference type="Proteomes" id="UP000284706"/>
    </source>
</evidence>
<reference evidence="6 7" key="1">
    <citation type="journal article" date="2018" name="Evol. Lett.">
        <title>Horizontal gene cluster transfer increased hallucinogenic mushroom diversity.</title>
        <authorList>
            <person name="Reynolds H.T."/>
            <person name="Vijayakumar V."/>
            <person name="Gluck-Thaler E."/>
            <person name="Korotkin H.B."/>
            <person name="Matheny P.B."/>
            <person name="Slot J.C."/>
        </authorList>
    </citation>
    <scope>NUCLEOTIDE SEQUENCE [LARGE SCALE GENOMIC DNA]</scope>
    <source>
        <strain evidence="6 7">SRW20</strain>
    </source>
</reference>
<feature type="compositionally biased region" description="Polar residues" evidence="4">
    <location>
        <begin position="412"/>
        <end position="421"/>
    </location>
</feature>
<dbReference type="InterPro" id="IPR004166">
    <property type="entry name" value="a-kinase_dom"/>
</dbReference>
<dbReference type="InterPro" id="IPR011009">
    <property type="entry name" value="Kinase-like_dom_sf"/>
</dbReference>
<dbReference type="Gene3D" id="3.20.200.10">
    <property type="entry name" value="MHCK/EF2 kinase"/>
    <property type="match status" value="1"/>
</dbReference>
<keyword evidence="2" id="KW-0808">Transferase</keyword>
<accession>A0A409VF53</accession>
<dbReference type="InParanoid" id="A0A409VF53"/>
<evidence type="ECO:0000256" key="3">
    <source>
        <dbReference type="ARBA" id="ARBA00022777"/>
    </source>
</evidence>
<dbReference type="AlphaFoldDB" id="A0A409VF53"/>
<organism evidence="6 7">
    <name type="scientific">Gymnopilus dilepis</name>
    <dbReference type="NCBI Taxonomy" id="231916"/>
    <lineage>
        <taxon>Eukaryota</taxon>
        <taxon>Fungi</taxon>
        <taxon>Dikarya</taxon>
        <taxon>Basidiomycota</taxon>
        <taxon>Agaricomycotina</taxon>
        <taxon>Agaricomycetes</taxon>
        <taxon>Agaricomycetidae</taxon>
        <taxon>Agaricales</taxon>
        <taxon>Agaricineae</taxon>
        <taxon>Hymenogastraceae</taxon>
        <taxon>Gymnopilus</taxon>
    </lineage>
</organism>
<dbReference type="GO" id="GO:0005524">
    <property type="term" value="F:ATP binding"/>
    <property type="evidence" value="ECO:0007669"/>
    <property type="project" value="InterPro"/>
</dbReference>
<feature type="region of interest" description="Disordered" evidence="4">
    <location>
        <begin position="87"/>
        <end position="108"/>
    </location>
</feature>
<evidence type="ECO:0000259" key="5">
    <source>
        <dbReference type="PROSITE" id="PS51158"/>
    </source>
</evidence>
<protein>
    <recommendedName>
        <fullName evidence="5">Alpha-type protein kinase domain-containing protein</fullName>
    </recommendedName>
</protein>
<dbReference type="Proteomes" id="UP000284706">
    <property type="component" value="Unassembled WGS sequence"/>
</dbReference>
<feature type="region of interest" description="Disordered" evidence="4">
    <location>
        <begin position="411"/>
        <end position="461"/>
    </location>
</feature>
<evidence type="ECO:0000256" key="4">
    <source>
        <dbReference type="SAM" id="MobiDB-lite"/>
    </source>
</evidence>
<keyword evidence="3" id="KW-0418">Kinase</keyword>
<evidence type="ECO:0000256" key="2">
    <source>
        <dbReference type="ARBA" id="ARBA00022679"/>
    </source>
</evidence>
<dbReference type="EMBL" id="NHYE01005661">
    <property type="protein sequence ID" value="PPQ64884.1"/>
    <property type="molecule type" value="Genomic_DNA"/>
</dbReference>
<feature type="region of interest" description="Disordered" evidence="4">
    <location>
        <begin position="287"/>
        <end position="314"/>
    </location>
</feature>
<sequence length="726" mass="79215">MDVTFKKFLNPPTPLSEIPEHIKQQFEIRQRLAEKVKGTLCAALDCRTASTGQPRRSNLLCDKDCCSQCCKRTGGCSRHKVGASAAVAAPSPPPSATSLDHQPASAPPASLAISGTATVQTLAGEPSVALSAPRSIAATPRQNRTYARATIDGYASNARLESHQRTAGNRERLALAQRAQQELEDSLYVVLWSLPSTDPATIKVVTKRPGILVLSDHPAVTATLKNERIISYLEADALPVPDWIVQDIDAPIKIPQEDKKVLVHVASLSRTTLIGLDERVSALTARLLPPLTPPPTQPAAEGSRKRPRVDSAPPQRFPGVLAYVVDLADGLESVLKMNPKGRTGLVEGFAKAFPGYTAAHQTAYRYKADYKKAKDTGILQRFINYGRTPEGKWGELTKALALAASESGSASQISQGADPQPTSTALATAATSTSAAEPIVVDSDGSSSGPSSPDSDMSISSSDSDLAYDIYDFRRSYYGVFDGEVGLRTQPGLTPLVFTLAPIARGQSKEVYRLFDLKNSKLFVLKRWHLPPGWWEPSASSDKATLMEGLRLYFLRGHAGRFEYQVQSLGIETFAFSVVDTFFYERIIPGTTPSEEIKVYEAIVQEFVSGGRWFSNEEELRNSHELAFKTLTAFSHYVYQWSRKEEVLVEFQGCLPAGSTTKLRLISCTTHSDLSSVDEEATNEFKRNEGAVGIARFKRNHVCNEICQALQLAPLVFDASESTFWA</sequence>
<feature type="compositionally biased region" description="Low complexity" evidence="4">
    <location>
        <begin position="422"/>
        <end position="461"/>
    </location>
</feature>
<evidence type="ECO:0000313" key="6">
    <source>
        <dbReference type="EMBL" id="PPQ64884.1"/>
    </source>
</evidence>
<dbReference type="Pfam" id="PF02816">
    <property type="entry name" value="Alpha_kinase"/>
    <property type="match status" value="1"/>
</dbReference>